<feature type="transmembrane region" description="Helical" evidence="2">
    <location>
        <begin position="333"/>
        <end position="355"/>
    </location>
</feature>
<evidence type="ECO:0000313" key="4">
    <source>
        <dbReference type="EMBL" id="KAK0428097.1"/>
    </source>
</evidence>
<dbReference type="PANTHER" id="PTHR45757">
    <property type="entry name" value="PROTEIN CBG23364-RELATED"/>
    <property type="match status" value="1"/>
</dbReference>
<evidence type="ECO:0000256" key="1">
    <source>
        <dbReference type="ARBA" id="ARBA00004141"/>
    </source>
</evidence>
<reference evidence="4" key="1">
    <citation type="submission" date="2023-06" db="EMBL/GenBank/DDBJ databases">
        <title>Genomic analysis of the entomopathogenic nematode Steinernema hermaphroditum.</title>
        <authorList>
            <person name="Schwarz E.M."/>
            <person name="Heppert J.K."/>
            <person name="Baniya A."/>
            <person name="Schwartz H.T."/>
            <person name="Tan C.-H."/>
            <person name="Antoshechkin I."/>
            <person name="Sternberg P.W."/>
            <person name="Goodrich-Blair H."/>
            <person name="Dillman A.R."/>
        </authorList>
    </citation>
    <scope>NUCLEOTIDE SEQUENCE</scope>
    <source>
        <strain evidence="4">PS9179</strain>
        <tissue evidence="4">Whole animal</tissue>
    </source>
</reference>
<keyword evidence="2" id="KW-1133">Transmembrane helix</keyword>
<sequence length="441" mass="48102">MMRYLILLISTLCISLLLANLMLFHFTVICSDPVGGSLMANETSTYNPTEESWIFAFLAIGRIIGALPTVIMINKYGLKMTVTLFGILSGLSTLLMPLIFRSFHWMLFVRILQGIGSTTVFAAEGTIPLTWGTSKEQGMFVSLLSCSYEIGPIMANGASGFFCTSSVGWPGVYYVFGTLSIVSFLVFGIIYSNNPRSNRFSQNKSSEAVYSVTQPDEPRKMESTVPYMSILSSVSVWGVWINALGDSIAYQMFIMYAPTYINKVLGFEVVETGILAALPFVLTIGAKSLGGFFLDRCACLPQHVRIVTLTSAAQGAMTVGFFLLTLLSSEDRILAQAIFIVTIVFSGLHCVGLFTASQTISQQHNHVSTSIIAVISSIVSLVFPVVVGLLAPNNSAHEWAVIFYYMIGALLVTNVVFVLVTTVKPADWTNKEVANQRSSIQ</sequence>
<feature type="transmembrane region" description="Helical" evidence="2">
    <location>
        <begin position="171"/>
        <end position="191"/>
    </location>
</feature>
<dbReference type="SUPFAM" id="SSF103473">
    <property type="entry name" value="MFS general substrate transporter"/>
    <property type="match status" value="1"/>
</dbReference>
<dbReference type="InterPro" id="IPR020846">
    <property type="entry name" value="MFS_dom"/>
</dbReference>
<feature type="transmembrane region" description="Helical" evidence="2">
    <location>
        <begin position="80"/>
        <end position="100"/>
    </location>
</feature>
<dbReference type="Pfam" id="PF07690">
    <property type="entry name" value="MFS_1"/>
    <property type="match status" value="1"/>
</dbReference>
<dbReference type="PANTHER" id="PTHR45757:SF11">
    <property type="entry name" value="MAJOR FACILITATOR SUPERFAMILY (MFS) PROFILE DOMAIN-CONTAINING PROTEIN"/>
    <property type="match status" value="1"/>
</dbReference>
<dbReference type="AlphaFoldDB" id="A0AA39IRD3"/>
<feature type="transmembrane region" description="Helical" evidence="2">
    <location>
        <begin position="367"/>
        <end position="390"/>
    </location>
</feature>
<keyword evidence="2" id="KW-0472">Membrane</keyword>
<proteinExistence type="predicted"/>
<dbReference type="Proteomes" id="UP001175271">
    <property type="component" value="Unassembled WGS sequence"/>
</dbReference>
<dbReference type="InterPro" id="IPR036259">
    <property type="entry name" value="MFS_trans_sf"/>
</dbReference>
<dbReference type="EMBL" id="JAUCMV010000001">
    <property type="protein sequence ID" value="KAK0428097.1"/>
    <property type="molecule type" value="Genomic_DNA"/>
</dbReference>
<organism evidence="4 5">
    <name type="scientific">Steinernema hermaphroditum</name>
    <dbReference type="NCBI Taxonomy" id="289476"/>
    <lineage>
        <taxon>Eukaryota</taxon>
        <taxon>Metazoa</taxon>
        <taxon>Ecdysozoa</taxon>
        <taxon>Nematoda</taxon>
        <taxon>Chromadorea</taxon>
        <taxon>Rhabditida</taxon>
        <taxon>Tylenchina</taxon>
        <taxon>Panagrolaimomorpha</taxon>
        <taxon>Strongyloidoidea</taxon>
        <taxon>Steinernematidae</taxon>
        <taxon>Steinernema</taxon>
    </lineage>
</organism>
<dbReference type="InterPro" id="IPR011701">
    <property type="entry name" value="MFS"/>
</dbReference>
<keyword evidence="5" id="KW-1185">Reference proteome</keyword>
<protein>
    <recommendedName>
        <fullName evidence="3">Major facilitator superfamily (MFS) profile domain-containing protein</fullName>
    </recommendedName>
</protein>
<dbReference type="Gene3D" id="1.20.1250.20">
    <property type="entry name" value="MFS general substrate transporter like domains"/>
    <property type="match status" value="2"/>
</dbReference>
<feature type="transmembrane region" description="Helical" evidence="2">
    <location>
        <begin position="54"/>
        <end position="73"/>
    </location>
</feature>
<evidence type="ECO:0000256" key="2">
    <source>
        <dbReference type="SAM" id="Phobius"/>
    </source>
</evidence>
<feature type="transmembrane region" description="Helical" evidence="2">
    <location>
        <begin position="402"/>
        <end position="423"/>
    </location>
</feature>
<comment type="subcellular location">
    <subcellularLocation>
        <location evidence="1">Membrane</location>
        <topology evidence="1">Multi-pass membrane protein</topology>
    </subcellularLocation>
</comment>
<feature type="domain" description="Major facilitator superfamily (MFS) profile" evidence="3">
    <location>
        <begin position="11"/>
        <end position="426"/>
    </location>
</feature>
<dbReference type="GO" id="GO:0016020">
    <property type="term" value="C:membrane"/>
    <property type="evidence" value="ECO:0007669"/>
    <property type="project" value="UniProtKB-SubCell"/>
</dbReference>
<dbReference type="PROSITE" id="PS50850">
    <property type="entry name" value="MFS"/>
    <property type="match status" value="1"/>
</dbReference>
<feature type="transmembrane region" description="Helical" evidence="2">
    <location>
        <begin position="227"/>
        <end position="253"/>
    </location>
</feature>
<feature type="transmembrane region" description="Helical" evidence="2">
    <location>
        <begin position="306"/>
        <end position="327"/>
    </location>
</feature>
<accession>A0AA39IRD3</accession>
<name>A0AA39IRD3_9BILA</name>
<gene>
    <name evidence="4" type="ORF">QR680_010603</name>
</gene>
<comment type="caution">
    <text evidence="4">The sequence shown here is derived from an EMBL/GenBank/DDBJ whole genome shotgun (WGS) entry which is preliminary data.</text>
</comment>
<evidence type="ECO:0000313" key="5">
    <source>
        <dbReference type="Proteomes" id="UP001175271"/>
    </source>
</evidence>
<feature type="transmembrane region" description="Helical" evidence="2">
    <location>
        <begin position="273"/>
        <end position="294"/>
    </location>
</feature>
<evidence type="ECO:0000259" key="3">
    <source>
        <dbReference type="PROSITE" id="PS50850"/>
    </source>
</evidence>
<dbReference type="GO" id="GO:0022857">
    <property type="term" value="F:transmembrane transporter activity"/>
    <property type="evidence" value="ECO:0007669"/>
    <property type="project" value="InterPro"/>
</dbReference>
<keyword evidence="2" id="KW-0812">Transmembrane</keyword>